<name>A0A2G5I839_CERBT</name>
<feature type="domain" description="Asl1-like glycosyl hydrolase catalytic" evidence="1">
    <location>
        <begin position="30"/>
        <end position="272"/>
    </location>
</feature>
<reference evidence="3 5" key="2">
    <citation type="submission" date="2023-09" db="EMBL/GenBank/DDBJ databases">
        <title>Complete-Gapless Cercospora beticola genome.</title>
        <authorList>
            <person name="Wyatt N.A."/>
            <person name="Spanner R.E."/>
            <person name="Bolton M.D."/>
        </authorList>
    </citation>
    <scope>NUCLEOTIDE SEQUENCE [LARGE SCALE GENOMIC DNA]</scope>
    <source>
        <strain evidence="3">Cb09-40</strain>
    </source>
</reference>
<proteinExistence type="predicted"/>
<dbReference type="InterPro" id="IPR017853">
    <property type="entry name" value="GH"/>
</dbReference>
<organism evidence="2 4">
    <name type="scientific">Cercospora beticola</name>
    <name type="common">Sugarbeet leaf spot fungus</name>
    <dbReference type="NCBI Taxonomy" id="122368"/>
    <lineage>
        <taxon>Eukaryota</taxon>
        <taxon>Fungi</taxon>
        <taxon>Dikarya</taxon>
        <taxon>Ascomycota</taxon>
        <taxon>Pezizomycotina</taxon>
        <taxon>Dothideomycetes</taxon>
        <taxon>Dothideomycetidae</taxon>
        <taxon>Mycosphaerellales</taxon>
        <taxon>Mycosphaerellaceae</taxon>
        <taxon>Cercospora</taxon>
    </lineage>
</organism>
<evidence type="ECO:0000313" key="5">
    <source>
        <dbReference type="Proteomes" id="UP001302367"/>
    </source>
</evidence>
<keyword evidence="5" id="KW-1185">Reference proteome</keyword>
<dbReference type="EMBL" id="CP134184">
    <property type="protein sequence ID" value="WPA96485.1"/>
    <property type="molecule type" value="Genomic_DNA"/>
</dbReference>
<reference evidence="2 4" key="1">
    <citation type="submission" date="2015-10" db="EMBL/GenBank/DDBJ databases">
        <title>The cercosporin biosynthetic gene cluster was horizontally transferred to several fungal lineages and shown to be expanded in Cercospora beticola based on microsynteny with recipient genomes.</title>
        <authorList>
            <person name="De Jonge R."/>
            <person name="Ebert M.K."/>
            <person name="Suttle J.C."/>
            <person name="Jurick Ii W.M."/>
            <person name="Secor G.A."/>
            <person name="Thomma B.P."/>
            <person name="Van De Peer Y."/>
            <person name="Bolton M.D."/>
        </authorList>
    </citation>
    <scope>NUCLEOTIDE SEQUENCE [LARGE SCALE GENOMIC DNA]</scope>
    <source>
        <strain evidence="2 4">09-40</strain>
    </source>
</reference>
<dbReference type="OrthoDB" id="43654at2759"/>
<dbReference type="GO" id="GO:0009277">
    <property type="term" value="C:fungal-type cell wall"/>
    <property type="evidence" value="ECO:0007669"/>
    <property type="project" value="TreeGrafter"/>
</dbReference>
<evidence type="ECO:0000313" key="4">
    <source>
        <dbReference type="Proteomes" id="UP000230605"/>
    </source>
</evidence>
<evidence type="ECO:0000259" key="1">
    <source>
        <dbReference type="Pfam" id="PF11790"/>
    </source>
</evidence>
<dbReference type="Proteomes" id="UP001302367">
    <property type="component" value="Chromosome 1"/>
</dbReference>
<dbReference type="PANTHER" id="PTHR34154">
    <property type="entry name" value="ALKALI-SENSITIVE LINKAGE PROTEIN 1"/>
    <property type="match status" value="1"/>
</dbReference>
<dbReference type="SUPFAM" id="SSF51445">
    <property type="entry name" value="(Trans)glycosidases"/>
    <property type="match status" value="1"/>
</dbReference>
<dbReference type="InterPro" id="IPR024655">
    <property type="entry name" value="Asl1_glyco_hydro_catalytic"/>
</dbReference>
<dbReference type="PANTHER" id="PTHR34154:SF3">
    <property type="entry name" value="ALKALI-SENSITIVE LINKAGE PROTEIN 1"/>
    <property type="match status" value="1"/>
</dbReference>
<dbReference type="AlphaFoldDB" id="A0A2G5I839"/>
<accession>A0A2G5I839</accession>
<dbReference type="InterPro" id="IPR053183">
    <property type="entry name" value="ASL1"/>
</dbReference>
<sequence length="275" mass="30821">MASFLHSAADKLRNKVASAGGRSNAHSKRGLCWPVDNQDAVFHFTKPGSKVSFIYNWSPNPTPSSSSLEFVPMQWNNVGIEELHNKVQQAGARAVLGFNEPELPDQSNMSAELAANEWLRHIEPLRKSGIKAGSPGISCAGHAVGWLQDFLQRIRSGGSDVDFWAIHWYGCGNSAGASIGMFYDYIWSTHHQLGPDKPVWITEFACTNWNPDAPLPREHVEEFAKETVKYLDTLDWVERYCWFGPMRDTGTVGKYAAMFDHDGKLTTLGKRYRDE</sequence>
<dbReference type="Pfam" id="PF11790">
    <property type="entry name" value="Glyco_hydro_cc"/>
    <property type="match status" value="1"/>
</dbReference>
<gene>
    <name evidence="2" type="ORF">CB0940_01060</name>
    <name evidence="3" type="ORF">RHO25_001092</name>
</gene>
<protein>
    <recommendedName>
        <fullName evidence="1">Asl1-like glycosyl hydrolase catalytic domain-containing protein</fullName>
    </recommendedName>
</protein>
<evidence type="ECO:0000313" key="2">
    <source>
        <dbReference type="EMBL" id="PIB00633.1"/>
    </source>
</evidence>
<dbReference type="GO" id="GO:0071966">
    <property type="term" value="P:fungal-type cell wall polysaccharide metabolic process"/>
    <property type="evidence" value="ECO:0007669"/>
    <property type="project" value="TreeGrafter"/>
</dbReference>
<dbReference type="EMBL" id="LKMD01000100">
    <property type="protein sequence ID" value="PIB00633.1"/>
    <property type="molecule type" value="Genomic_DNA"/>
</dbReference>
<dbReference type="Proteomes" id="UP000230605">
    <property type="component" value="Chromosome 1"/>
</dbReference>
<evidence type="ECO:0000313" key="3">
    <source>
        <dbReference type="EMBL" id="WPA96485.1"/>
    </source>
</evidence>
<dbReference type="Gene3D" id="3.20.20.80">
    <property type="entry name" value="Glycosidases"/>
    <property type="match status" value="1"/>
</dbReference>